<evidence type="ECO:0000313" key="10">
    <source>
        <dbReference type="Proteomes" id="UP000683310"/>
    </source>
</evidence>
<proteinExistence type="predicted"/>
<gene>
    <name evidence="9" type="ORF">KHQ06_33970</name>
</gene>
<evidence type="ECO:0000256" key="6">
    <source>
        <dbReference type="ARBA" id="ARBA00022840"/>
    </source>
</evidence>
<feature type="transmembrane region" description="Helical" evidence="7">
    <location>
        <begin position="336"/>
        <end position="356"/>
    </location>
</feature>
<keyword evidence="7" id="KW-1133">Transmembrane helix</keyword>
<keyword evidence="2" id="KW-0723">Serine/threonine-protein kinase</keyword>
<keyword evidence="10" id="KW-1185">Reference proteome</keyword>
<keyword evidence="6" id="KW-0067">ATP-binding</keyword>
<evidence type="ECO:0000259" key="8">
    <source>
        <dbReference type="PROSITE" id="PS50011"/>
    </source>
</evidence>
<accession>A0ABX8CQ44</accession>
<name>A0ABX8CQ44_9NOCA</name>
<dbReference type="Gene3D" id="1.10.510.10">
    <property type="entry name" value="Transferase(Phosphotransferase) domain 1"/>
    <property type="match status" value="1"/>
</dbReference>
<dbReference type="PROSITE" id="PS50011">
    <property type="entry name" value="PROTEIN_KINASE_DOM"/>
    <property type="match status" value="1"/>
</dbReference>
<evidence type="ECO:0000256" key="5">
    <source>
        <dbReference type="ARBA" id="ARBA00022777"/>
    </source>
</evidence>
<evidence type="ECO:0000256" key="4">
    <source>
        <dbReference type="ARBA" id="ARBA00022741"/>
    </source>
</evidence>
<dbReference type="SMART" id="SM00220">
    <property type="entry name" value="S_TKc"/>
    <property type="match status" value="1"/>
</dbReference>
<feature type="domain" description="Protein kinase" evidence="8">
    <location>
        <begin position="12"/>
        <end position="281"/>
    </location>
</feature>
<keyword evidence="7" id="KW-0472">Membrane</keyword>
<keyword evidence="5 9" id="KW-0418">Kinase</keyword>
<dbReference type="Gene3D" id="3.30.200.20">
    <property type="entry name" value="Phosphorylase Kinase, domain 1"/>
    <property type="match status" value="1"/>
</dbReference>
<dbReference type="InterPro" id="IPR011009">
    <property type="entry name" value="Kinase-like_dom_sf"/>
</dbReference>
<dbReference type="PANTHER" id="PTHR43289:SF6">
    <property type="entry name" value="SERINE_THREONINE-PROTEIN KINASE NEKL-3"/>
    <property type="match status" value="1"/>
</dbReference>
<reference evidence="9 10" key="1">
    <citation type="submission" date="2021-04" db="EMBL/GenBank/DDBJ databases">
        <title>Nocardia tengchongensis.</title>
        <authorList>
            <person name="Zhuang k."/>
            <person name="Ran Y."/>
            <person name="Li W."/>
        </authorList>
    </citation>
    <scope>NUCLEOTIDE SEQUENCE [LARGE SCALE GENOMIC DNA]</scope>
    <source>
        <strain evidence="9 10">CFH S0057</strain>
    </source>
</reference>
<dbReference type="Gene3D" id="3.40.50.1980">
    <property type="entry name" value="Nitrogenase molybdenum iron protein domain"/>
    <property type="match status" value="1"/>
</dbReference>
<evidence type="ECO:0000256" key="1">
    <source>
        <dbReference type="ARBA" id="ARBA00012513"/>
    </source>
</evidence>
<evidence type="ECO:0000256" key="7">
    <source>
        <dbReference type="SAM" id="Phobius"/>
    </source>
</evidence>
<dbReference type="CDD" id="cd14014">
    <property type="entry name" value="STKc_PknB_like"/>
    <property type="match status" value="1"/>
</dbReference>
<dbReference type="PROSITE" id="PS00108">
    <property type="entry name" value="PROTEIN_KINASE_ST"/>
    <property type="match status" value="1"/>
</dbReference>
<dbReference type="GO" id="GO:0016301">
    <property type="term" value="F:kinase activity"/>
    <property type="evidence" value="ECO:0007669"/>
    <property type="project" value="UniProtKB-KW"/>
</dbReference>
<dbReference type="SUPFAM" id="SSF56112">
    <property type="entry name" value="Protein kinase-like (PK-like)"/>
    <property type="match status" value="1"/>
</dbReference>
<evidence type="ECO:0000256" key="2">
    <source>
        <dbReference type="ARBA" id="ARBA00022527"/>
    </source>
</evidence>
<organism evidence="9 10">
    <name type="scientific">Nocardia tengchongensis</name>
    <dbReference type="NCBI Taxonomy" id="2055889"/>
    <lineage>
        <taxon>Bacteria</taxon>
        <taxon>Bacillati</taxon>
        <taxon>Actinomycetota</taxon>
        <taxon>Actinomycetes</taxon>
        <taxon>Mycobacteriales</taxon>
        <taxon>Nocardiaceae</taxon>
        <taxon>Nocardia</taxon>
    </lineage>
</organism>
<dbReference type="EC" id="2.7.11.1" evidence="1"/>
<dbReference type="Pfam" id="PF00069">
    <property type="entry name" value="Pkinase"/>
    <property type="match status" value="1"/>
</dbReference>
<keyword evidence="7" id="KW-0812">Transmembrane</keyword>
<dbReference type="PANTHER" id="PTHR43289">
    <property type="entry name" value="MITOGEN-ACTIVATED PROTEIN KINASE KINASE KINASE 20-RELATED"/>
    <property type="match status" value="1"/>
</dbReference>
<dbReference type="InterPro" id="IPR000719">
    <property type="entry name" value="Prot_kinase_dom"/>
</dbReference>
<dbReference type="InterPro" id="IPR008271">
    <property type="entry name" value="Ser/Thr_kinase_AS"/>
</dbReference>
<sequence length="517" mass="55335">MPLRPSTIVGGHRVIRVLGSGGMGTVYLVQDPMFPGRLDALKVLSTDLSHDEVYRARFAREANLAAEMDHPNIVTVYARGEEDGRLWIAMQYVPGTDASVELKQHPEGMTPLRALRIVTEVGKALDYAHRRGLLHRDVKPANFLLSRDENGHPSDEERVLLTDFGVAKSVTDGRELTATDAMMATLAYAAPERLVAGPLDHRGDIYSLGCAFVKLLTGRTPFPVNSIAQATLGHLQDPPPALGTLRPDLPPALDAVIAKVLAKDPDHRYATCRDFTDDVALALAGRAPSAPPISMPPTSGPGVWAPSIAGQEPPTERITQPQPTARGPSRRTRLRALMIAAAVAVLGISGTGVYFATRHDSGGDTVAQTTSTPADSPTQVRAAHPGFQNKTVAAFNLGDSSLSVDLDTSEQAKFLQDIGFRYATEYRAKQDETSPRPLSASGETVPDVDLVIIVRTDKQAGNGGLRGLPSTFLSSSLTHARLLIVDDPATAQAFQTWTPRSTDVAITKVVPAIAKVL</sequence>
<dbReference type="Proteomes" id="UP000683310">
    <property type="component" value="Chromosome"/>
</dbReference>
<evidence type="ECO:0000256" key="3">
    <source>
        <dbReference type="ARBA" id="ARBA00022679"/>
    </source>
</evidence>
<keyword evidence="4" id="KW-0547">Nucleotide-binding</keyword>
<evidence type="ECO:0000313" key="9">
    <source>
        <dbReference type="EMBL" id="QVI21009.1"/>
    </source>
</evidence>
<protein>
    <recommendedName>
        <fullName evidence="1">non-specific serine/threonine protein kinase</fullName>
        <ecNumber evidence="1">2.7.11.1</ecNumber>
    </recommendedName>
</protein>
<dbReference type="EMBL" id="CP074371">
    <property type="protein sequence ID" value="QVI21009.1"/>
    <property type="molecule type" value="Genomic_DNA"/>
</dbReference>
<keyword evidence="3" id="KW-0808">Transferase</keyword>